<name>A0ABU0E900_9CELL</name>
<evidence type="ECO:0000313" key="3">
    <source>
        <dbReference type="Proteomes" id="UP001239626"/>
    </source>
</evidence>
<dbReference type="Proteomes" id="UP001239626">
    <property type="component" value="Unassembled WGS sequence"/>
</dbReference>
<protein>
    <submittedName>
        <fullName evidence="2">Uncharacterized protein</fullName>
    </submittedName>
</protein>
<accession>A0ABU0E900</accession>
<evidence type="ECO:0000313" key="2">
    <source>
        <dbReference type="EMBL" id="MDQ0371735.1"/>
    </source>
</evidence>
<evidence type="ECO:0000256" key="1">
    <source>
        <dbReference type="SAM" id="MobiDB-lite"/>
    </source>
</evidence>
<reference evidence="2 3" key="1">
    <citation type="submission" date="2023-07" db="EMBL/GenBank/DDBJ databases">
        <title>Sorghum-associated microbial communities from plants grown in Nebraska, USA.</title>
        <authorList>
            <person name="Schachtman D."/>
        </authorList>
    </citation>
    <scope>NUCLEOTIDE SEQUENCE [LARGE SCALE GENOMIC DNA]</scope>
    <source>
        <strain evidence="2 3">BE332</strain>
    </source>
</reference>
<gene>
    <name evidence="2" type="ORF">J2X26_000032</name>
</gene>
<keyword evidence="3" id="KW-1185">Reference proteome</keyword>
<dbReference type="EMBL" id="JAUSVB010000001">
    <property type="protein sequence ID" value="MDQ0371735.1"/>
    <property type="molecule type" value="Genomic_DNA"/>
</dbReference>
<feature type="region of interest" description="Disordered" evidence="1">
    <location>
        <begin position="16"/>
        <end position="50"/>
    </location>
</feature>
<comment type="caution">
    <text evidence="2">The sequence shown here is derived from an EMBL/GenBank/DDBJ whole genome shotgun (WGS) entry which is preliminary data.</text>
</comment>
<organism evidence="2 3">
    <name type="scientific">Cellulomonas humilata</name>
    <dbReference type="NCBI Taxonomy" id="144055"/>
    <lineage>
        <taxon>Bacteria</taxon>
        <taxon>Bacillati</taxon>
        <taxon>Actinomycetota</taxon>
        <taxon>Actinomycetes</taxon>
        <taxon>Micrococcales</taxon>
        <taxon>Cellulomonadaceae</taxon>
        <taxon>Cellulomonas</taxon>
    </lineage>
</organism>
<sequence length="85" mass="8920">MSAITAMNRTRMIRLISNGVPSNQMAGGKKSASEGGWKPPPPSSSAASGRIVARLNRAVSCGRVRRVPHQCGHEHGAGPSWMAKA</sequence>
<proteinExistence type="predicted"/>